<dbReference type="PROSITE" id="PS50042">
    <property type="entry name" value="CNMP_BINDING_3"/>
    <property type="match status" value="1"/>
</dbReference>
<dbReference type="PROSITE" id="PS51063">
    <property type="entry name" value="HTH_CRP_2"/>
    <property type="match status" value="1"/>
</dbReference>
<dbReference type="InterPro" id="IPR018490">
    <property type="entry name" value="cNMP-bd_dom_sf"/>
</dbReference>
<dbReference type="SUPFAM" id="SSF51206">
    <property type="entry name" value="cAMP-binding domain-like"/>
    <property type="match status" value="1"/>
</dbReference>
<evidence type="ECO:0000256" key="2">
    <source>
        <dbReference type="ARBA" id="ARBA00023125"/>
    </source>
</evidence>
<evidence type="ECO:0000259" key="4">
    <source>
        <dbReference type="PROSITE" id="PS50042"/>
    </source>
</evidence>
<dbReference type="Pfam" id="PF13545">
    <property type="entry name" value="HTH_Crp_2"/>
    <property type="match status" value="1"/>
</dbReference>
<evidence type="ECO:0000313" key="6">
    <source>
        <dbReference type="EMBL" id="MBP2623309.1"/>
    </source>
</evidence>
<dbReference type="PANTHER" id="PTHR24567">
    <property type="entry name" value="CRP FAMILY TRANSCRIPTIONAL REGULATORY PROTEIN"/>
    <property type="match status" value="1"/>
</dbReference>
<dbReference type="InterPro" id="IPR036390">
    <property type="entry name" value="WH_DNA-bd_sf"/>
</dbReference>
<dbReference type="Pfam" id="PF00027">
    <property type="entry name" value="cNMP_binding"/>
    <property type="match status" value="1"/>
</dbReference>
<comment type="caution">
    <text evidence="6">The sequence shown here is derived from an EMBL/GenBank/DDBJ whole genome shotgun (WGS) entry which is preliminary data.</text>
</comment>
<evidence type="ECO:0000259" key="5">
    <source>
        <dbReference type="PROSITE" id="PS51063"/>
    </source>
</evidence>
<dbReference type="SMART" id="SM00100">
    <property type="entry name" value="cNMP"/>
    <property type="match status" value="1"/>
</dbReference>
<feature type="domain" description="HTH crp-type" evidence="5">
    <location>
        <begin position="149"/>
        <end position="219"/>
    </location>
</feature>
<dbReference type="Gene3D" id="2.60.120.10">
    <property type="entry name" value="Jelly Rolls"/>
    <property type="match status" value="1"/>
</dbReference>
<dbReference type="Proteomes" id="UP001519296">
    <property type="component" value="Unassembled WGS sequence"/>
</dbReference>
<dbReference type="SMART" id="SM00419">
    <property type="entry name" value="HTH_CRP"/>
    <property type="match status" value="1"/>
</dbReference>
<reference evidence="6 7" key="1">
    <citation type="submission" date="2018-02" db="EMBL/GenBank/DDBJ databases">
        <title>Draft genome sequence of Streptococcus oricebi CCUG 70868T type strain.</title>
        <authorList>
            <person name="Mendez V."/>
            <person name="Salva-Serra F."/>
            <person name="Jaen-Luchoro D."/>
            <person name="Gonzales-Siles L."/>
            <person name="Karlsson R."/>
            <person name="Engstrom-Jakobsson H."/>
            <person name="Busquets A."/>
            <person name="Gomila M."/>
            <person name="Pineiro-Iglesias B."/>
            <person name="Bennasar-Figueras A."/>
            <person name="Seeger M."/>
            <person name="Moore E."/>
        </authorList>
    </citation>
    <scope>NUCLEOTIDE SEQUENCE [LARGE SCALE GENOMIC DNA]</scope>
    <source>
        <strain evidence="6 7">CCUG 70868</strain>
    </source>
</reference>
<evidence type="ECO:0000256" key="3">
    <source>
        <dbReference type="ARBA" id="ARBA00023163"/>
    </source>
</evidence>
<accession>A0ABS5B3B3</accession>
<sequence length="229" mass="27016">MIDKDQYQFIRNHPAFERLPVEYLDKLATEIHFRKIPKGQIIFFEGDRRDRLFLIYKGYVRIEQYDQTDSFSYIDYIKEGAVFPYGGLFYEKNYHHTASAMTNLEYFTIPVDLFEKYSRHSSDQLIFLAQALSQILSFQELRLMNVVVASATERVIQTLSVLCRDFCQERDDIPFPLSMKELAKLGATTRETVNQVLKKLLEEGKIAYEHKILTFLDKEAFLKYFSPLD</sequence>
<evidence type="ECO:0000256" key="1">
    <source>
        <dbReference type="ARBA" id="ARBA00023015"/>
    </source>
</evidence>
<keyword evidence="7" id="KW-1185">Reference proteome</keyword>
<name>A0ABS5B3B3_9STRE</name>
<dbReference type="EMBL" id="PRDG01000003">
    <property type="protein sequence ID" value="MBP2623309.1"/>
    <property type="molecule type" value="Genomic_DNA"/>
</dbReference>
<dbReference type="InterPro" id="IPR050397">
    <property type="entry name" value="Env_Response_Regulators"/>
</dbReference>
<protein>
    <submittedName>
        <fullName evidence="6">Crp/Fnr family transcriptional regulator</fullName>
    </submittedName>
</protein>
<dbReference type="Gene3D" id="1.10.10.10">
    <property type="entry name" value="Winged helix-like DNA-binding domain superfamily/Winged helix DNA-binding domain"/>
    <property type="match status" value="1"/>
</dbReference>
<keyword evidence="3" id="KW-0804">Transcription</keyword>
<proteinExistence type="predicted"/>
<dbReference type="CDD" id="cd00038">
    <property type="entry name" value="CAP_ED"/>
    <property type="match status" value="1"/>
</dbReference>
<keyword evidence="2" id="KW-0238">DNA-binding</keyword>
<dbReference type="RefSeq" id="WP_209627813.1">
    <property type="nucleotide sequence ID" value="NZ_PRDG01000003.1"/>
</dbReference>
<organism evidence="6 7">
    <name type="scientific">Streptococcus oricebi</name>
    <dbReference type="NCBI Taxonomy" id="1547447"/>
    <lineage>
        <taxon>Bacteria</taxon>
        <taxon>Bacillati</taxon>
        <taxon>Bacillota</taxon>
        <taxon>Bacilli</taxon>
        <taxon>Lactobacillales</taxon>
        <taxon>Streptococcaceae</taxon>
        <taxon>Streptococcus</taxon>
    </lineage>
</organism>
<dbReference type="InterPro" id="IPR000595">
    <property type="entry name" value="cNMP-bd_dom"/>
</dbReference>
<gene>
    <name evidence="6" type="ORF">C4K46_05075</name>
</gene>
<dbReference type="InterPro" id="IPR014710">
    <property type="entry name" value="RmlC-like_jellyroll"/>
</dbReference>
<dbReference type="SUPFAM" id="SSF46785">
    <property type="entry name" value="Winged helix' DNA-binding domain"/>
    <property type="match status" value="1"/>
</dbReference>
<dbReference type="InterPro" id="IPR012318">
    <property type="entry name" value="HTH_CRP"/>
</dbReference>
<feature type="domain" description="Cyclic nucleotide-binding" evidence="4">
    <location>
        <begin position="15"/>
        <end position="116"/>
    </location>
</feature>
<dbReference type="PANTHER" id="PTHR24567:SF74">
    <property type="entry name" value="HTH-TYPE TRANSCRIPTIONAL REGULATOR ARCR"/>
    <property type="match status" value="1"/>
</dbReference>
<keyword evidence="1" id="KW-0805">Transcription regulation</keyword>
<dbReference type="InterPro" id="IPR036388">
    <property type="entry name" value="WH-like_DNA-bd_sf"/>
</dbReference>
<evidence type="ECO:0000313" key="7">
    <source>
        <dbReference type="Proteomes" id="UP001519296"/>
    </source>
</evidence>